<dbReference type="KEGG" id="bdi:100841315"/>
<evidence type="ECO:0000313" key="9">
    <source>
        <dbReference type="EnsemblPlants" id="KQK03198"/>
    </source>
</evidence>
<dbReference type="RefSeq" id="XP_003565468.1">
    <property type="nucleotide sequence ID" value="XM_003565420.3"/>
</dbReference>
<keyword evidence="2" id="KW-0328">Glycosyltransferase</keyword>
<dbReference type="eggNOG" id="KOG0799">
    <property type="taxonomic scope" value="Eukaryota"/>
</dbReference>
<keyword evidence="3" id="KW-0808">Transferase</keyword>
<accession>I1HD19</accession>
<sequence>MGASGRGAAEQQPTGAKPSPRIGEQHYPASSTKTSPRAGTGIGIGVGVPSMLPTALLESKWALSAAITVFLFLAAALTFTSSPAISASSFLSFLPASHPQQHDQQQQPASSSPPPAAADPGAGVPRLAYLVSGSKGDLDRLWRTLHALYHPRNLYVVHLDRESPVGERLELAARVANSTVFRRVGNVEVIRRANMVTYRGPTMVANTLHACAVLLRRSRDWDWFINLSASDYPLMTQDDILHVFSTLPRNVNFIEHTGNLGWKEGQRGRPVIVDPGLYSSQKQDIFYTSPHRELPTAFKLYTGSAWVALTRDFAEYVVWGWDNLPRTLLMYYSNFVSSPEGYFQTVACNAPRFVPTVANHDLHHIQWDVPPRQHPHPLGLADMDRMLRSDAPFARKFGRDDPVLDAIDRQLLRGRGGSNVNGTASSSSSGMFVPGGWCGENGDCVNSGGDQDWVLRPGPGAERLKRLMDRIVRSEAFANSQCK</sequence>
<dbReference type="Pfam" id="PF02485">
    <property type="entry name" value="Branch"/>
    <property type="match status" value="1"/>
</dbReference>
<keyword evidence="10" id="KW-1185">Reference proteome</keyword>
<reference evidence="8" key="2">
    <citation type="submission" date="2017-06" db="EMBL/GenBank/DDBJ databases">
        <title>WGS assembly of Brachypodium distachyon.</title>
        <authorList>
            <consortium name="The International Brachypodium Initiative"/>
            <person name="Lucas S."/>
            <person name="Harmon-Smith M."/>
            <person name="Lail K."/>
            <person name="Tice H."/>
            <person name="Grimwood J."/>
            <person name="Bruce D."/>
            <person name="Barry K."/>
            <person name="Shu S."/>
            <person name="Lindquist E."/>
            <person name="Wang M."/>
            <person name="Pitluck S."/>
            <person name="Vogel J.P."/>
            <person name="Garvin D.F."/>
            <person name="Mockler T.C."/>
            <person name="Schmutz J."/>
            <person name="Rokhsar D."/>
            <person name="Bevan M.W."/>
        </authorList>
    </citation>
    <scope>NUCLEOTIDE SEQUENCE</scope>
    <source>
        <strain evidence="8">Bd21</strain>
    </source>
</reference>
<keyword evidence="7" id="KW-0812">Transmembrane</keyword>
<reference evidence="8 9" key="1">
    <citation type="journal article" date="2010" name="Nature">
        <title>Genome sequencing and analysis of the model grass Brachypodium distachyon.</title>
        <authorList>
            <consortium name="International Brachypodium Initiative"/>
        </authorList>
    </citation>
    <scope>NUCLEOTIDE SEQUENCE [LARGE SCALE GENOMIC DNA]</scope>
    <source>
        <strain evidence="8">Bd21</strain>
        <strain evidence="9">cv. Bd21</strain>
    </source>
</reference>
<feature type="compositionally biased region" description="Low complexity" evidence="6">
    <location>
        <begin position="97"/>
        <end position="110"/>
    </location>
</feature>
<dbReference type="GO" id="GO:0016020">
    <property type="term" value="C:membrane"/>
    <property type="evidence" value="ECO:0007669"/>
    <property type="project" value="UniProtKB-SubCell"/>
</dbReference>
<keyword evidence="7" id="KW-1133">Transmembrane helix</keyword>
<dbReference type="OMA" id="WCSGNPK"/>
<evidence type="ECO:0000256" key="5">
    <source>
        <dbReference type="ARBA" id="ARBA00023180"/>
    </source>
</evidence>
<protein>
    <recommendedName>
        <fullName evidence="11">BGGP Beta-1-3-galactosyl-O-glycosyl-glycoprotein</fullName>
    </recommendedName>
</protein>
<name>I1HD19_BRADI</name>
<evidence type="ECO:0000256" key="7">
    <source>
        <dbReference type="SAM" id="Phobius"/>
    </source>
</evidence>
<feature type="region of interest" description="Disordered" evidence="6">
    <location>
        <begin position="1"/>
        <end position="40"/>
    </location>
</feature>
<comment type="subcellular location">
    <subcellularLocation>
        <location evidence="1">Membrane</location>
        <topology evidence="1">Single-pass type II membrane protein</topology>
    </subcellularLocation>
</comment>
<dbReference type="PANTHER" id="PTHR45719">
    <property type="entry name" value="GLYCOSYLTRANSFERASE"/>
    <property type="match status" value="1"/>
</dbReference>
<keyword evidence="5" id="KW-0325">Glycoprotein</keyword>
<keyword evidence="4 7" id="KW-0472">Membrane</keyword>
<feature type="transmembrane region" description="Helical" evidence="7">
    <location>
        <begin position="61"/>
        <end position="79"/>
    </location>
</feature>
<proteinExistence type="predicted"/>
<evidence type="ECO:0000313" key="8">
    <source>
        <dbReference type="EMBL" id="KQK03198.1"/>
    </source>
</evidence>
<gene>
    <name evidence="9" type="primary">LOC100841315</name>
    <name evidence="8" type="ORF">BRADI_2g06240v3</name>
</gene>
<evidence type="ECO:0000256" key="3">
    <source>
        <dbReference type="ARBA" id="ARBA00022679"/>
    </source>
</evidence>
<dbReference type="GO" id="GO:0015020">
    <property type="term" value="F:glucuronosyltransferase activity"/>
    <property type="evidence" value="ECO:0007669"/>
    <property type="project" value="InterPro"/>
</dbReference>
<dbReference type="InterPro" id="IPR003406">
    <property type="entry name" value="Glyco_trans_14"/>
</dbReference>
<feature type="region of interest" description="Disordered" evidence="6">
    <location>
        <begin position="97"/>
        <end position="120"/>
    </location>
</feature>
<evidence type="ECO:0000256" key="4">
    <source>
        <dbReference type="ARBA" id="ARBA00023136"/>
    </source>
</evidence>
<evidence type="ECO:0000313" key="10">
    <source>
        <dbReference type="Proteomes" id="UP000008810"/>
    </source>
</evidence>
<dbReference type="Proteomes" id="UP000008810">
    <property type="component" value="Chromosome 2"/>
</dbReference>
<dbReference type="EMBL" id="CM000881">
    <property type="protein sequence ID" value="KQK03198.1"/>
    <property type="molecule type" value="Genomic_DNA"/>
</dbReference>
<feature type="compositionally biased region" description="Polar residues" evidence="6">
    <location>
        <begin position="28"/>
        <end position="37"/>
    </location>
</feature>
<reference evidence="9" key="3">
    <citation type="submission" date="2018-08" db="UniProtKB">
        <authorList>
            <consortium name="EnsemblPlants"/>
        </authorList>
    </citation>
    <scope>IDENTIFICATION</scope>
    <source>
        <strain evidence="9">cv. Bd21</strain>
    </source>
</reference>
<organism evidence="9">
    <name type="scientific">Brachypodium distachyon</name>
    <name type="common">Purple false brome</name>
    <name type="synonym">Trachynia distachya</name>
    <dbReference type="NCBI Taxonomy" id="15368"/>
    <lineage>
        <taxon>Eukaryota</taxon>
        <taxon>Viridiplantae</taxon>
        <taxon>Streptophyta</taxon>
        <taxon>Embryophyta</taxon>
        <taxon>Tracheophyta</taxon>
        <taxon>Spermatophyta</taxon>
        <taxon>Magnoliopsida</taxon>
        <taxon>Liliopsida</taxon>
        <taxon>Poales</taxon>
        <taxon>Poaceae</taxon>
        <taxon>BOP clade</taxon>
        <taxon>Pooideae</taxon>
        <taxon>Stipodae</taxon>
        <taxon>Brachypodieae</taxon>
        <taxon>Brachypodium</taxon>
    </lineage>
</organism>
<evidence type="ECO:0000256" key="6">
    <source>
        <dbReference type="SAM" id="MobiDB-lite"/>
    </source>
</evidence>
<dbReference type="AlphaFoldDB" id="I1HD19"/>
<dbReference type="EnsemblPlants" id="KQK03198">
    <property type="protein sequence ID" value="KQK03198"/>
    <property type="gene ID" value="BRADI_2g06240v3"/>
</dbReference>
<dbReference type="InterPro" id="IPR044610">
    <property type="entry name" value="GLCAT14A/B/C"/>
</dbReference>
<evidence type="ECO:0008006" key="11">
    <source>
        <dbReference type="Google" id="ProtNLM"/>
    </source>
</evidence>
<dbReference type="OrthoDB" id="2019572at2759"/>
<dbReference type="Gramene" id="KQK03198">
    <property type="protein sequence ID" value="KQK03198"/>
    <property type="gene ID" value="BRADI_2g06240v3"/>
</dbReference>
<dbReference type="HOGENOM" id="CLU_034994_0_0_1"/>
<dbReference type="GeneID" id="100841315"/>
<evidence type="ECO:0000256" key="2">
    <source>
        <dbReference type="ARBA" id="ARBA00022676"/>
    </source>
</evidence>
<dbReference type="PANTHER" id="PTHR45719:SF7">
    <property type="entry name" value="OS01G0201100 PROTEIN"/>
    <property type="match status" value="1"/>
</dbReference>
<evidence type="ECO:0000256" key="1">
    <source>
        <dbReference type="ARBA" id="ARBA00004606"/>
    </source>
</evidence>